<dbReference type="EMBL" id="JANPWB010000011">
    <property type="protein sequence ID" value="KAJ1132762.1"/>
    <property type="molecule type" value="Genomic_DNA"/>
</dbReference>
<proteinExistence type="predicted"/>
<keyword evidence="2" id="KW-1185">Reference proteome</keyword>
<accession>A0AAV7PWM8</accession>
<comment type="caution">
    <text evidence="1">The sequence shown here is derived from an EMBL/GenBank/DDBJ whole genome shotgun (WGS) entry which is preliminary data.</text>
</comment>
<protein>
    <submittedName>
        <fullName evidence="1">Uncharacterized protein</fullName>
    </submittedName>
</protein>
<evidence type="ECO:0000313" key="2">
    <source>
        <dbReference type="Proteomes" id="UP001066276"/>
    </source>
</evidence>
<evidence type="ECO:0000313" key="1">
    <source>
        <dbReference type="EMBL" id="KAJ1132762.1"/>
    </source>
</evidence>
<organism evidence="1 2">
    <name type="scientific">Pleurodeles waltl</name>
    <name type="common">Iberian ribbed newt</name>
    <dbReference type="NCBI Taxonomy" id="8319"/>
    <lineage>
        <taxon>Eukaryota</taxon>
        <taxon>Metazoa</taxon>
        <taxon>Chordata</taxon>
        <taxon>Craniata</taxon>
        <taxon>Vertebrata</taxon>
        <taxon>Euteleostomi</taxon>
        <taxon>Amphibia</taxon>
        <taxon>Batrachia</taxon>
        <taxon>Caudata</taxon>
        <taxon>Salamandroidea</taxon>
        <taxon>Salamandridae</taxon>
        <taxon>Pleurodelinae</taxon>
        <taxon>Pleurodeles</taxon>
    </lineage>
</organism>
<dbReference type="Proteomes" id="UP001066276">
    <property type="component" value="Chromosome 7"/>
</dbReference>
<dbReference type="AlphaFoldDB" id="A0AAV7PWM8"/>
<sequence length="131" mass="15251">MKVAGYPRRVNVEDGVLLKGCGTKDNLVLLHGNMMKTVDRIDRPVCSSWERKEYPWLVFSCGRRGCRCAERRAANVADKGFHHENSSCLLKALSILEQRDRENIPQYNVKMHMKVEEETRHLFRTAYKIDK</sequence>
<gene>
    <name evidence="1" type="ORF">NDU88_011065</name>
</gene>
<reference evidence="1" key="1">
    <citation type="journal article" date="2022" name="bioRxiv">
        <title>Sequencing and chromosome-scale assembly of the giantPleurodeles waltlgenome.</title>
        <authorList>
            <person name="Brown T."/>
            <person name="Elewa A."/>
            <person name="Iarovenko S."/>
            <person name="Subramanian E."/>
            <person name="Araus A.J."/>
            <person name="Petzold A."/>
            <person name="Susuki M."/>
            <person name="Suzuki K.-i.T."/>
            <person name="Hayashi T."/>
            <person name="Toyoda A."/>
            <person name="Oliveira C."/>
            <person name="Osipova E."/>
            <person name="Leigh N.D."/>
            <person name="Simon A."/>
            <person name="Yun M.H."/>
        </authorList>
    </citation>
    <scope>NUCLEOTIDE SEQUENCE</scope>
    <source>
        <strain evidence="1">20211129_DDA</strain>
        <tissue evidence="1">Liver</tissue>
    </source>
</reference>
<name>A0AAV7PWM8_PLEWA</name>